<dbReference type="Proteomes" id="UP000293638">
    <property type="component" value="Unassembled WGS sequence"/>
</dbReference>
<sequence length="165" mass="17751">MSTRHTTRPTGAQWAKLKGSACVRAAQRQDFEAPLDLSFRIFLLASGLAGPGGHAPLELGRLQQELLRLNRSTGELGPYGERHLRGAISTLVKAELLAPTSSLRCLVLPLTVWDMGTRYKIQDCPQHGHALAWSGGPNGQWFDPHPHAVAAALRDAGSNASKKGS</sequence>
<comment type="caution">
    <text evidence="1">The sequence shown here is derived from an EMBL/GenBank/DDBJ whole genome shotgun (WGS) entry which is preliminary data.</text>
</comment>
<reference evidence="1 2" key="1">
    <citation type="submission" date="2019-02" db="EMBL/GenBank/DDBJ databases">
        <title>Genomic Encyclopedia of Type Strains, Phase IV (KMG-IV): sequencing the most valuable type-strain genomes for metagenomic binning, comparative biology and taxonomic classification.</title>
        <authorList>
            <person name="Goeker M."/>
        </authorList>
    </citation>
    <scope>NUCLEOTIDE SEQUENCE [LARGE SCALE GENOMIC DNA]</scope>
    <source>
        <strain evidence="1 2">DSM 45622</strain>
    </source>
</reference>
<keyword evidence="2" id="KW-1185">Reference proteome</keyword>
<evidence type="ECO:0000313" key="1">
    <source>
        <dbReference type="EMBL" id="RZS89881.1"/>
    </source>
</evidence>
<protein>
    <submittedName>
        <fullName evidence="1">Uncharacterized protein</fullName>
    </submittedName>
</protein>
<accession>A0A4Q7NS23</accession>
<dbReference type="AlphaFoldDB" id="A0A4Q7NS23"/>
<dbReference type="EMBL" id="SGXD01000002">
    <property type="protein sequence ID" value="RZS89881.1"/>
    <property type="molecule type" value="Genomic_DNA"/>
</dbReference>
<evidence type="ECO:0000313" key="2">
    <source>
        <dbReference type="Proteomes" id="UP000293638"/>
    </source>
</evidence>
<proteinExistence type="predicted"/>
<organism evidence="1 2">
    <name type="scientific">Motilibacter rhizosphaerae</name>
    <dbReference type="NCBI Taxonomy" id="598652"/>
    <lineage>
        <taxon>Bacteria</taxon>
        <taxon>Bacillati</taxon>
        <taxon>Actinomycetota</taxon>
        <taxon>Actinomycetes</taxon>
        <taxon>Motilibacterales</taxon>
        <taxon>Motilibacteraceae</taxon>
        <taxon>Motilibacter</taxon>
    </lineage>
</organism>
<name>A0A4Q7NS23_9ACTN</name>
<gene>
    <name evidence="1" type="ORF">EV189_1658</name>
</gene>